<dbReference type="SUPFAM" id="SSF52047">
    <property type="entry name" value="RNI-like"/>
    <property type="match status" value="1"/>
</dbReference>
<protein>
    <submittedName>
        <fullName evidence="2">Uncharacterized protein</fullName>
    </submittedName>
</protein>
<keyword evidence="3" id="KW-1185">Reference proteome</keyword>
<proteinExistence type="predicted"/>
<organism evidence="2 3">
    <name type="scientific">Phyllosticta citrichinensis</name>
    <dbReference type="NCBI Taxonomy" id="1130410"/>
    <lineage>
        <taxon>Eukaryota</taxon>
        <taxon>Fungi</taxon>
        <taxon>Dikarya</taxon>
        <taxon>Ascomycota</taxon>
        <taxon>Pezizomycotina</taxon>
        <taxon>Dothideomycetes</taxon>
        <taxon>Dothideomycetes incertae sedis</taxon>
        <taxon>Botryosphaeriales</taxon>
        <taxon>Phyllostictaceae</taxon>
        <taxon>Phyllosticta</taxon>
    </lineage>
</organism>
<sequence>MASLDIKKFSTSRSILRWYKGTTGSLRDVKQYKSATGAPSLQDAALRCILRNLDSLNHTHLSPLPWTMRRKLWADVKRFRLDSLRTWQMFAAAFAHEQEAFQESKYIVVSSFLSFGEILKKATAPNFEWIVNLAIDDLTIIRSEWCEIKAISNLGSLLIYNSSRGYRHPNLPSETALDDRVIKAWSIAAREEGAFSKLQVLDFLDCRRLTNDSLHFLARLPALKFCHFSRCDVDRGKSRSDWQIAEFLSKDQLVQVQELSSLSLFLDCCCPQLRTTDRTAGSMQTKTSIVPTLTLYENSTVYPTCDSKKHLWLVRTAKPQEADVSSAGEPKPKKRKLRATKEKKIGDLLGQMGG</sequence>
<evidence type="ECO:0000313" key="3">
    <source>
        <dbReference type="Proteomes" id="UP001456524"/>
    </source>
</evidence>
<gene>
    <name evidence="2" type="ORF">IWX90DRAFT_97655</name>
</gene>
<name>A0ABR1Y1F7_9PEZI</name>
<reference evidence="2 3" key="1">
    <citation type="journal article" date="2022" name="G3 (Bethesda)">
        <title>Enemy or ally: a genomic approach to elucidate the lifestyle of Phyllosticta citrichinaensis.</title>
        <authorList>
            <person name="Buijs V.A."/>
            <person name="Groenewald J.Z."/>
            <person name="Haridas S."/>
            <person name="LaButti K.M."/>
            <person name="Lipzen A."/>
            <person name="Martin F.M."/>
            <person name="Barry K."/>
            <person name="Grigoriev I.V."/>
            <person name="Crous P.W."/>
            <person name="Seidl M.F."/>
        </authorList>
    </citation>
    <scope>NUCLEOTIDE SEQUENCE [LARGE SCALE GENOMIC DNA]</scope>
    <source>
        <strain evidence="2 3">CBS 129764</strain>
    </source>
</reference>
<feature type="region of interest" description="Disordered" evidence="1">
    <location>
        <begin position="320"/>
        <end position="354"/>
    </location>
</feature>
<dbReference type="Proteomes" id="UP001456524">
    <property type="component" value="Unassembled WGS sequence"/>
</dbReference>
<dbReference type="EMBL" id="JBBWUH010000002">
    <property type="protein sequence ID" value="KAK8174996.1"/>
    <property type="molecule type" value="Genomic_DNA"/>
</dbReference>
<accession>A0ABR1Y1F7</accession>
<evidence type="ECO:0000313" key="2">
    <source>
        <dbReference type="EMBL" id="KAK8174996.1"/>
    </source>
</evidence>
<comment type="caution">
    <text evidence="2">The sequence shown here is derived from an EMBL/GenBank/DDBJ whole genome shotgun (WGS) entry which is preliminary data.</text>
</comment>
<evidence type="ECO:0000256" key="1">
    <source>
        <dbReference type="SAM" id="MobiDB-lite"/>
    </source>
</evidence>